<dbReference type="AlphaFoldDB" id="A0A7H8NDN4"/>
<name>A0A7H8NDN4_9ACTN</name>
<dbReference type="SUPFAM" id="SSF56601">
    <property type="entry name" value="beta-lactamase/transpeptidase-like"/>
    <property type="match status" value="1"/>
</dbReference>
<dbReference type="PANTHER" id="PTHR46825">
    <property type="entry name" value="D-ALANYL-D-ALANINE-CARBOXYPEPTIDASE/ENDOPEPTIDASE AMPH"/>
    <property type="match status" value="1"/>
</dbReference>
<evidence type="ECO:0000313" key="4">
    <source>
        <dbReference type="EMBL" id="QKW52590.1"/>
    </source>
</evidence>
<dbReference type="Proteomes" id="UP000509303">
    <property type="component" value="Chromosome"/>
</dbReference>
<dbReference type="InterPro" id="IPR050491">
    <property type="entry name" value="AmpC-like"/>
</dbReference>
<evidence type="ECO:0000313" key="5">
    <source>
        <dbReference type="Proteomes" id="UP000509303"/>
    </source>
</evidence>
<proteinExistence type="predicted"/>
<evidence type="ECO:0000256" key="2">
    <source>
        <dbReference type="SAM" id="SignalP"/>
    </source>
</evidence>
<feature type="chain" id="PRO_5039254132" evidence="2">
    <location>
        <begin position="24"/>
        <end position="414"/>
    </location>
</feature>
<evidence type="ECO:0000256" key="1">
    <source>
        <dbReference type="SAM" id="MobiDB-lite"/>
    </source>
</evidence>
<dbReference type="Gene3D" id="3.40.710.10">
    <property type="entry name" value="DD-peptidase/beta-lactamase superfamily"/>
    <property type="match status" value="1"/>
</dbReference>
<feature type="signal peptide" evidence="2">
    <location>
        <begin position="1"/>
        <end position="23"/>
    </location>
</feature>
<evidence type="ECO:0000259" key="3">
    <source>
        <dbReference type="Pfam" id="PF00144"/>
    </source>
</evidence>
<dbReference type="EMBL" id="CP054929">
    <property type="protein sequence ID" value="QKW52590.1"/>
    <property type="molecule type" value="Genomic_DNA"/>
</dbReference>
<keyword evidence="5" id="KW-1185">Reference proteome</keyword>
<organism evidence="4 5">
    <name type="scientific">Streptomyces buecherae</name>
    <dbReference type="NCBI Taxonomy" id="2763006"/>
    <lineage>
        <taxon>Bacteria</taxon>
        <taxon>Bacillati</taxon>
        <taxon>Actinomycetota</taxon>
        <taxon>Actinomycetes</taxon>
        <taxon>Kitasatosporales</taxon>
        <taxon>Streptomycetaceae</taxon>
        <taxon>Streptomyces</taxon>
    </lineage>
</organism>
<keyword evidence="2" id="KW-0732">Signal</keyword>
<dbReference type="Pfam" id="PF00144">
    <property type="entry name" value="Beta-lactamase"/>
    <property type="match status" value="1"/>
</dbReference>
<dbReference type="PANTHER" id="PTHR46825:SF7">
    <property type="entry name" value="D-ALANYL-D-ALANINE CARBOXYPEPTIDASE"/>
    <property type="match status" value="1"/>
</dbReference>
<gene>
    <name evidence="4" type="ORF">HUT08_27050</name>
</gene>
<dbReference type="InterPro" id="IPR001466">
    <property type="entry name" value="Beta-lactam-related"/>
</dbReference>
<feature type="domain" description="Beta-lactamase-related" evidence="3">
    <location>
        <begin position="57"/>
        <end position="409"/>
    </location>
</feature>
<dbReference type="RefSeq" id="WP_176164303.1">
    <property type="nucleotide sequence ID" value="NZ_CP054929.1"/>
</dbReference>
<reference evidence="4 5" key="1">
    <citation type="submission" date="2020-06" db="EMBL/GenBank/DDBJ databases">
        <title>Genome mining for natural products.</title>
        <authorList>
            <person name="Zhang B."/>
            <person name="Shi J."/>
            <person name="Ge H."/>
        </authorList>
    </citation>
    <scope>NUCLEOTIDE SEQUENCE [LARGE SCALE GENOMIC DNA]</scope>
    <source>
        <strain evidence="4 5">NA00687</strain>
    </source>
</reference>
<dbReference type="InterPro" id="IPR012338">
    <property type="entry name" value="Beta-lactam/transpept-like"/>
</dbReference>
<accession>A0A7H8NDN4</accession>
<sequence>MTRRQPRRGAGALAVAGALTAVAALPATATGNPAHETAPAAHTGERIRPHAATARALDAVVADGTPGVVARVDDADGSWRRSVGVADRETGRPRLARDRFRVGSVTKPFTATVLLQLAAEGRLSLDDTVHTWLPGLVRNAHYDGRRITLRQLLNHTSGIFNYNNDPGFLARFTGQGFLQHRYDGATPHELVAIGLARPPVFAPGEGWSYSDTNYILAGLVIEKVTGHDYEAEVENRIIKPLKLTSTTLPRSSPTLPAPHGRHYSRLYEEDPAALVHDVTEFNPTVTWAAGTVISTPRDLNTFTRALLRGRLLPAAQLAEMLQAVPVPPDGGETPPAAPRRPTNGAPQATYGLGIRSFTLSCGVEVWGHGGQVPGSLTRTAATRDGEHVLTMNRNADYGAQEREDATLEAEFCQR</sequence>
<feature type="region of interest" description="Disordered" evidence="1">
    <location>
        <begin position="326"/>
        <end position="347"/>
    </location>
</feature>
<protein>
    <submittedName>
        <fullName evidence="4">Beta-lactamase family protein</fullName>
    </submittedName>
</protein>